<gene>
    <name evidence="2" type="ORF">DFE_2097</name>
</gene>
<dbReference type="AlphaFoldDB" id="A0A2Z6B046"/>
<feature type="compositionally biased region" description="Basic and acidic residues" evidence="1">
    <location>
        <begin position="12"/>
        <end position="31"/>
    </location>
</feature>
<evidence type="ECO:0000256" key="1">
    <source>
        <dbReference type="SAM" id="MobiDB-lite"/>
    </source>
</evidence>
<protein>
    <submittedName>
        <fullName evidence="2">Putative anthranilate synthase</fullName>
    </submittedName>
</protein>
<dbReference type="EMBL" id="AP017378">
    <property type="protein sequence ID" value="BBD08823.1"/>
    <property type="molecule type" value="Genomic_DNA"/>
</dbReference>
<evidence type="ECO:0000313" key="2">
    <source>
        <dbReference type="EMBL" id="BBD08823.1"/>
    </source>
</evidence>
<dbReference type="KEGG" id="dfl:DFE_2097"/>
<sequence length="126" mass="13889">MVQWAQAQTRVELGKGKGENGRKEEQTDAQRNRFARIINDGTSAPIGRGEEERRSKAIHSSDDSLVKSNGEQTLGPERSAGQASRGSFRTPRRLKPTAEVIFSLPPAVFVSRSSIVAPPLFWTVQK</sequence>
<dbReference type="Proteomes" id="UP000269883">
    <property type="component" value="Chromosome"/>
</dbReference>
<proteinExistence type="predicted"/>
<reference evidence="2 3" key="1">
    <citation type="journal article" date="2018" name="Sci. Adv.">
        <title>Multi-heme cytochromes provide a pathway for survival in energy-limited environments.</title>
        <authorList>
            <person name="Deng X."/>
            <person name="Dohmae N."/>
            <person name="Nealson K.H."/>
            <person name="Hashimoto K."/>
            <person name="Okamoto A."/>
        </authorList>
    </citation>
    <scope>NUCLEOTIDE SEQUENCE [LARGE SCALE GENOMIC DNA]</scope>
    <source>
        <strain evidence="2 3">IS5</strain>
    </source>
</reference>
<accession>A0A2Z6B046</accession>
<feature type="compositionally biased region" description="Basic and acidic residues" evidence="1">
    <location>
        <begin position="48"/>
        <end position="65"/>
    </location>
</feature>
<evidence type="ECO:0000313" key="3">
    <source>
        <dbReference type="Proteomes" id="UP000269883"/>
    </source>
</evidence>
<name>A0A2Z6B046_9BACT</name>
<feature type="region of interest" description="Disordered" evidence="1">
    <location>
        <begin position="1"/>
        <end position="94"/>
    </location>
</feature>
<organism evidence="2 3">
    <name type="scientific">Desulfovibrio ferrophilus</name>
    <dbReference type="NCBI Taxonomy" id="241368"/>
    <lineage>
        <taxon>Bacteria</taxon>
        <taxon>Pseudomonadati</taxon>
        <taxon>Thermodesulfobacteriota</taxon>
        <taxon>Desulfovibrionia</taxon>
        <taxon>Desulfovibrionales</taxon>
        <taxon>Desulfovibrionaceae</taxon>
        <taxon>Desulfovibrio</taxon>
    </lineage>
</organism>
<keyword evidence="3" id="KW-1185">Reference proteome</keyword>